<comment type="caution">
    <text evidence="2">The sequence shown here is derived from an EMBL/GenBank/DDBJ whole genome shotgun (WGS) entry which is preliminary data.</text>
</comment>
<feature type="chain" id="PRO_5019308253" evidence="1">
    <location>
        <begin position="37"/>
        <end position="248"/>
    </location>
</feature>
<sequence>MFTKQSLIHNLSRVFVVGGMAATMALATLQAPVAQAASTKCTAKDTQCVITFGDQQITTRQNALNTLNTKILNIQGKKQITDTQVANLTTDVKNHLAILTTLKTKLDAATNAKDAREDVKNIYQYRILAVVVPRDYRILHLDVEAGVRDKLVDLKPNLESVIDKASAAQKAKLNPLFNDYKNDLTTIEGVIDNAQSTLPQLTAAEYNTDHADYKTNDTKLVQAEHTIHTNLLNAAKDLHQIRQLLDTK</sequence>
<evidence type="ECO:0000313" key="2">
    <source>
        <dbReference type="EMBL" id="GCE19765.1"/>
    </source>
</evidence>
<protein>
    <submittedName>
        <fullName evidence="2">Uncharacterized protein</fullName>
    </submittedName>
</protein>
<organism evidence="2 3">
    <name type="scientific">Dictyobacter kobayashii</name>
    <dbReference type="NCBI Taxonomy" id="2014872"/>
    <lineage>
        <taxon>Bacteria</taxon>
        <taxon>Bacillati</taxon>
        <taxon>Chloroflexota</taxon>
        <taxon>Ktedonobacteria</taxon>
        <taxon>Ktedonobacterales</taxon>
        <taxon>Dictyobacteraceae</taxon>
        <taxon>Dictyobacter</taxon>
    </lineage>
</organism>
<reference evidence="3" key="1">
    <citation type="submission" date="2018-12" db="EMBL/GenBank/DDBJ databases">
        <title>Tengunoibacter tsumagoiensis gen. nov., sp. nov., Dictyobacter kobayashii sp. nov., D. alpinus sp. nov., and D. joshuensis sp. nov. and description of Dictyobacteraceae fam. nov. within the order Ktedonobacterales isolated from Tengu-no-mugimeshi.</title>
        <authorList>
            <person name="Wang C.M."/>
            <person name="Zheng Y."/>
            <person name="Sakai Y."/>
            <person name="Toyoda A."/>
            <person name="Minakuchi Y."/>
            <person name="Abe K."/>
            <person name="Yokota A."/>
            <person name="Yabe S."/>
        </authorList>
    </citation>
    <scope>NUCLEOTIDE SEQUENCE [LARGE SCALE GENOMIC DNA]</scope>
    <source>
        <strain evidence="3">Uno11</strain>
    </source>
</reference>
<dbReference type="SUPFAM" id="SSF58100">
    <property type="entry name" value="Bacterial hemolysins"/>
    <property type="match status" value="1"/>
</dbReference>
<keyword evidence="3" id="KW-1185">Reference proteome</keyword>
<evidence type="ECO:0000313" key="3">
    <source>
        <dbReference type="Proteomes" id="UP000287188"/>
    </source>
</evidence>
<accession>A0A402AL59</accession>
<keyword evidence="1" id="KW-0732">Signal</keyword>
<evidence type="ECO:0000256" key="1">
    <source>
        <dbReference type="SAM" id="SignalP"/>
    </source>
</evidence>
<name>A0A402AL59_9CHLR</name>
<gene>
    <name evidence="2" type="ORF">KDK_35650</name>
</gene>
<dbReference type="AlphaFoldDB" id="A0A402AL59"/>
<dbReference type="EMBL" id="BIFS01000001">
    <property type="protein sequence ID" value="GCE19765.1"/>
    <property type="molecule type" value="Genomic_DNA"/>
</dbReference>
<dbReference type="Proteomes" id="UP000287188">
    <property type="component" value="Unassembled WGS sequence"/>
</dbReference>
<dbReference type="OrthoDB" id="156933at2"/>
<feature type="signal peptide" evidence="1">
    <location>
        <begin position="1"/>
        <end position="36"/>
    </location>
</feature>
<proteinExistence type="predicted"/>
<dbReference type="RefSeq" id="WP_126551583.1">
    <property type="nucleotide sequence ID" value="NZ_BIFS01000001.1"/>
</dbReference>